<keyword evidence="5 6" id="KW-0949">S-adenosyl-L-methionine</keyword>
<evidence type="ECO:0000313" key="9">
    <source>
        <dbReference type="EMBL" id="MFC7288563.1"/>
    </source>
</evidence>
<dbReference type="HAMAP" id="MF_01877">
    <property type="entry name" value="16SrRNA_methyltr_I"/>
    <property type="match status" value="1"/>
</dbReference>
<dbReference type="Pfam" id="PF00590">
    <property type="entry name" value="TP_methylase"/>
    <property type="match status" value="1"/>
</dbReference>
<accession>A0ABW2IBV6</accession>
<name>A0ABW2IBV6_9BURK</name>
<protein>
    <recommendedName>
        <fullName evidence="6">Ribosomal RNA small subunit methyltransferase I</fullName>
        <ecNumber evidence="6">2.1.1.198</ecNumber>
    </recommendedName>
    <alternativeName>
        <fullName evidence="6">16S rRNA 2'-O-ribose C1402 methyltransferase</fullName>
    </alternativeName>
    <alternativeName>
        <fullName evidence="6">rRNA (cytidine-2'-O-)-methyltransferase RsmI</fullName>
    </alternativeName>
</protein>
<evidence type="ECO:0000256" key="6">
    <source>
        <dbReference type="HAMAP-Rule" id="MF_01877"/>
    </source>
</evidence>
<keyword evidence="3 6" id="KW-0489">Methyltransferase</keyword>
<dbReference type="SUPFAM" id="SSF53790">
    <property type="entry name" value="Tetrapyrrole methylase"/>
    <property type="match status" value="1"/>
</dbReference>
<keyword evidence="2 6" id="KW-0698">rRNA processing</keyword>
<dbReference type="GO" id="GO:0008168">
    <property type="term" value="F:methyltransferase activity"/>
    <property type="evidence" value="ECO:0007669"/>
    <property type="project" value="UniProtKB-KW"/>
</dbReference>
<proteinExistence type="inferred from homology"/>
<evidence type="ECO:0000256" key="4">
    <source>
        <dbReference type="ARBA" id="ARBA00022679"/>
    </source>
</evidence>
<dbReference type="EC" id="2.1.1.198" evidence="6"/>
<comment type="similarity">
    <text evidence="6">Belongs to the methyltransferase superfamily. RsmI family.</text>
</comment>
<keyword evidence="1 6" id="KW-0963">Cytoplasm</keyword>
<keyword evidence="10" id="KW-1185">Reference proteome</keyword>
<evidence type="ECO:0000256" key="1">
    <source>
        <dbReference type="ARBA" id="ARBA00022490"/>
    </source>
</evidence>
<organism evidence="9 10">
    <name type="scientific">Herminiimonas glaciei</name>
    <dbReference type="NCBI Taxonomy" id="523788"/>
    <lineage>
        <taxon>Bacteria</taxon>
        <taxon>Pseudomonadati</taxon>
        <taxon>Pseudomonadota</taxon>
        <taxon>Betaproteobacteria</taxon>
        <taxon>Burkholderiales</taxon>
        <taxon>Oxalobacteraceae</taxon>
        <taxon>Herminiimonas</taxon>
    </lineage>
</organism>
<dbReference type="GO" id="GO:0032259">
    <property type="term" value="P:methylation"/>
    <property type="evidence" value="ECO:0007669"/>
    <property type="project" value="UniProtKB-KW"/>
</dbReference>
<dbReference type="Proteomes" id="UP001596542">
    <property type="component" value="Unassembled WGS sequence"/>
</dbReference>
<keyword evidence="4 6" id="KW-0808">Transferase</keyword>
<comment type="subcellular location">
    <subcellularLocation>
        <location evidence="6">Cytoplasm</location>
    </subcellularLocation>
</comment>
<dbReference type="RefSeq" id="WP_382271943.1">
    <property type="nucleotide sequence ID" value="NZ_JBHTBU010000002.1"/>
</dbReference>
<dbReference type="EMBL" id="JBHTBU010000002">
    <property type="protein sequence ID" value="MFC7288563.1"/>
    <property type="molecule type" value="Genomic_DNA"/>
</dbReference>
<comment type="function">
    <text evidence="6">Catalyzes the 2'-O-methylation of the ribose of cytidine 1402 (C1402) in 16S rRNA.</text>
</comment>
<feature type="domain" description="RsmI HTH" evidence="8">
    <location>
        <begin position="255"/>
        <end position="299"/>
    </location>
</feature>
<dbReference type="PROSITE" id="PS01296">
    <property type="entry name" value="RSMI"/>
    <property type="match status" value="1"/>
</dbReference>
<evidence type="ECO:0000256" key="5">
    <source>
        <dbReference type="ARBA" id="ARBA00022691"/>
    </source>
</evidence>
<dbReference type="InterPro" id="IPR053910">
    <property type="entry name" value="RsmI_HTH"/>
</dbReference>
<dbReference type="InterPro" id="IPR014776">
    <property type="entry name" value="4pyrrole_Mease_sub2"/>
</dbReference>
<evidence type="ECO:0000256" key="3">
    <source>
        <dbReference type="ARBA" id="ARBA00022603"/>
    </source>
</evidence>
<comment type="catalytic activity">
    <reaction evidence="6">
        <text>cytidine(1402) in 16S rRNA + S-adenosyl-L-methionine = 2'-O-methylcytidine(1402) in 16S rRNA + S-adenosyl-L-homocysteine + H(+)</text>
        <dbReference type="Rhea" id="RHEA:42924"/>
        <dbReference type="Rhea" id="RHEA-COMP:10285"/>
        <dbReference type="Rhea" id="RHEA-COMP:10286"/>
        <dbReference type="ChEBI" id="CHEBI:15378"/>
        <dbReference type="ChEBI" id="CHEBI:57856"/>
        <dbReference type="ChEBI" id="CHEBI:59789"/>
        <dbReference type="ChEBI" id="CHEBI:74495"/>
        <dbReference type="ChEBI" id="CHEBI:82748"/>
        <dbReference type="EC" id="2.1.1.198"/>
    </reaction>
</comment>
<dbReference type="PANTHER" id="PTHR46111:SF1">
    <property type="entry name" value="RIBOSOMAL RNA SMALL SUBUNIT METHYLTRANSFERASE I"/>
    <property type="match status" value="1"/>
</dbReference>
<evidence type="ECO:0000259" key="7">
    <source>
        <dbReference type="Pfam" id="PF00590"/>
    </source>
</evidence>
<dbReference type="InterPro" id="IPR035996">
    <property type="entry name" value="4pyrrol_Methylase_sf"/>
</dbReference>
<dbReference type="InterPro" id="IPR014777">
    <property type="entry name" value="4pyrrole_Mease_sub1"/>
</dbReference>
<feature type="domain" description="Tetrapyrrole methylase" evidence="7">
    <location>
        <begin position="27"/>
        <end position="227"/>
    </location>
</feature>
<dbReference type="InterPro" id="IPR008189">
    <property type="entry name" value="rRNA_ssu_MeTfrase_I"/>
</dbReference>
<sequence length="307" mass="32985">MTEPSNSLSTLLPIMHDVSHQTYPSATLYVVATPIGNAGDISLRALHTLSIVDAVACEDTRNTGHLLTRYGLSKNLIAAHQHNEREVADKLIARLQAGERIALVSDAGTPAVSDPGARIVDAVRNAGLRVIPLPGASAAVTALSASGLLNDQFYFVGFLPAKAKQRETVLFGLQAIAATMVFYEAPHRITETVAALAAAFEPTRHIVFARELTKLFEETHRCTLAEAVTWINADPNRQKGEFVLLLEGAANAGDQDQIEAERILGILLEECSVKQAAALAAQITGQKKNALYERALQMKNASEQGED</sequence>
<dbReference type="PANTHER" id="PTHR46111">
    <property type="entry name" value="RIBOSOMAL RNA SMALL SUBUNIT METHYLTRANSFERASE I"/>
    <property type="match status" value="1"/>
</dbReference>
<dbReference type="Pfam" id="PF23016">
    <property type="entry name" value="RsmI_C"/>
    <property type="match status" value="1"/>
</dbReference>
<gene>
    <name evidence="6 9" type="primary">rsmI</name>
    <name evidence="9" type="ORF">ACFQPC_10995</name>
</gene>
<evidence type="ECO:0000313" key="10">
    <source>
        <dbReference type="Proteomes" id="UP001596542"/>
    </source>
</evidence>
<dbReference type="PIRSF" id="PIRSF005917">
    <property type="entry name" value="MTase_YraL"/>
    <property type="match status" value="1"/>
</dbReference>
<dbReference type="Gene3D" id="3.30.950.10">
    <property type="entry name" value="Methyltransferase, Cobalt-precorrin-4 Transmethylase, Domain 2"/>
    <property type="match status" value="1"/>
</dbReference>
<reference evidence="10" key="1">
    <citation type="journal article" date="2019" name="Int. J. Syst. Evol. Microbiol.">
        <title>The Global Catalogue of Microorganisms (GCM) 10K type strain sequencing project: providing services to taxonomists for standard genome sequencing and annotation.</title>
        <authorList>
            <consortium name="The Broad Institute Genomics Platform"/>
            <consortium name="The Broad Institute Genome Sequencing Center for Infectious Disease"/>
            <person name="Wu L."/>
            <person name="Ma J."/>
        </authorList>
    </citation>
    <scope>NUCLEOTIDE SEQUENCE [LARGE SCALE GENOMIC DNA]</scope>
    <source>
        <strain evidence="10">KACC 12508</strain>
    </source>
</reference>
<dbReference type="InterPro" id="IPR000878">
    <property type="entry name" value="4pyrrol_Mease"/>
</dbReference>
<dbReference type="InterPro" id="IPR018063">
    <property type="entry name" value="SAM_MeTrfase_RsmI_CS"/>
</dbReference>
<comment type="caution">
    <text evidence="9">The sequence shown here is derived from an EMBL/GenBank/DDBJ whole genome shotgun (WGS) entry which is preliminary data.</text>
</comment>
<evidence type="ECO:0000259" key="8">
    <source>
        <dbReference type="Pfam" id="PF23016"/>
    </source>
</evidence>
<dbReference type="Gene3D" id="3.40.1010.10">
    <property type="entry name" value="Cobalt-precorrin-4 Transmethylase, Domain 1"/>
    <property type="match status" value="1"/>
</dbReference>
<dbReference type="CDD" id="cd11648">
    <property type="entry name" value="RsmI"/>
    <property type="match status" value="1"/>
</dbReference>
<dbReference type="NCBIfam" id="TIGR00096">
    <property type="entry name" value="16S rRNA (cytidine(1402)-2'-O)-methyltransferase"/>
    <property type="match status" value="1"/>
</dbReference>
<evidence type="ECO:0000256" key="2">
    <source>
        <dbReference type="ARBA" id="ARBA00022552"/>
    </source>
</evidence>